<feature type="transmembrane region" description="Helical" evidence="8">
    <location>
        <begin position="486"/>
        <end position="509"/>
    </location>
</feature>
<feature type="transmembrane region" description="Helical" evidence="8">
    <location>
        <begin position="119"/>
        <end position="142"/>
    </location>
</feature>
<feature type="transmembrane region" description="Helical" evidence="8">
    <location>
        <begin position="180"/>
        <end position="204"/>
    </location>
</feature>
<evidence type="ECO:0000259" key="9">
    <source>
        <dbReference type="PROSITE" id="PS50850"/>
    </source>
</evidence>
<dbReference type="InterPro" id="IPR036259">
    <property type="entry name" value="MFS_trans_sf"/>
</dbReference>
<dbReference type="RefSeq" id="WP_310548261.1">
    <property type="nucleotide sequence ID" value="NZ_JAVKGR010000006.1"/>
</dbReference>
<dbReference type="PANTHER" id="PTHR42718:SF47">
    <property type="entry name" value="METHYL VIOLOGEN RESISTANCE PROTEIN SMVA"/>
    <property type="match status" value="1"/>
</dbReference>
<evidence type="ECO:0000256" key="4">
    <source>
        <dbReference type="ARBA" id="ARBA00022692"/>
    </source>
</evidence>
<gene>
    <name evidence="10" type="ORF">RIL96_06800</name>
</gene>
<dbReference type="PANTHER" id="PTHR42718">
    <property type="entry name" value="MAJOR FACILITATOR SUPERFAMILY MULTIDRUG TRANSPORTER MFSC"/>
    <property type="match status" value="1"/>
</dbReference>
<feature type="transmembrane region" description="Helical" evidence="8">
    <location>
        <begin position="216"/>
        <end position="237"/>
    </location>
</feature>
<feature type="region of interest" description="Disordered" evidence="7">
    <location>
        <begin position="1"/>
        <end position="21"/>
    </location>
</feature>
<feature type="transmembrane region" description="Helical" evidence="8">
    <location>
        <begin position="96"/>
        <end position="113"/>
    </location>
</feature>
<dbReference type="Gene3D" id="1.20.1250.20">
    <property type="entry name" value="MFS general substrate transporter like domains"/>
    <property type="match status" value="1"/>
</dbReference>
<dbReference type="InterPro" id="IPR020846">
    <property type="entry name" value="MFS_dom"/>
</dbReference>
<feature type="transmembrane region" description="Helical" evidence="8">
    <location>
        <begin position="243"/>
        <end position="262"/>
    </location>
</feature>
<dbReference type="SUPFAM" id="SSF103473">
    <property type="entry name" value="MFS general substrate transporter"/>
    <property type="match status" value="1"/>
</dbReference>
<feature type="transmembrane region" description="Helical" evidence="8">
    <location>
        <begin position="429"/>
        <end position="449"/>
    </location>
</feature>
<evidence type="ECO:0000256" key="6">
    <source>
        <dbReference type="ARBA" id="ARBA00023136"/>
    </source>
</evidence>
<evidence type="ECO:0000313" key="10">
    <source>
        <dbReference type="EMBL" id="MDR8019272.1"/>
    </source>
</evidence>
<feature type="compositionally biased region" description="Basic residues" evidence="7">
    <location>
        <begin position="1"/>
        <end position="10"/>
    </location>
</feature>
<proteinExistence type="predicted"/>
<evidence type="ECO:0000256" key="5">
    <source>
        <dbReference type="ARBA" id="ARBA00022989"/>
    </source>
</evidence>
<dbReference type="CDD" id="cd17321">
    <property type="entry name" value="MFS_MMR_MDR_like"/>
    <property type="match status" value="1"/>
</dbReference>
<dbReference type="PROSITE" id="PS50850">
    <property type="entry name" value="MFS"/>
    <property type="match status" value="1"/>
</dbReference>
<keyword evidence="11" id="KW-1185">Reference proteome</keyword>
<feature type="transmembrane region" description="Helical" evidence="8">
    <location>
        <begin position="291"/>
        <end position="313"/>
    </location>
</feature>
<comment type="caution">
    <text evidence="10">The sequence shown here is derived from an EMBL/GenBank/DDBJ whole genome shotgun (WGS) entry which is preliminary data.</text>
</comment>
<evidence type="ECO:0000256" key="1">
    <source>
        <dbReference type="ARBA" id="ARBA00004651"/>
    </source>
</evidence>
<dbReference type="InterPro" id="IPR011701">
    <property type="entry name" value="MFS"/>
</dbReference>
<dbReference type="Pfam" id="PF07690">
    <property type="entry name" value="MFS_1"/>
    <property type="match status" value="1"/>
</dbReference>
<evidence type="ECO:0000313" key="11">
    <source>
        <dbReference type="Proteomes" id="UP001251870"/>
    </source>
</evidence>
<protein>
    <submittedName>
        <fullName evidence="10">MFS transporter</fullName>
    </submittedName>
</protein>
<feature type="transmembrane region" description="Helical" evidence="8">
    <location>
        <begin position="28"/>
        <end position="48"/>
    </location>
</feature>
<sequence length="525" mass="54246">MIETPRRRRATTTPARSSPAQLSPAQRWSVLAIVSSALLLITLDNTVLYTALPRLTEELEATTSQSLWIINAYPLVIAGLLPGSGALGDRLGHLRIFQYGLVIFGLASLLAAFSPTAGVLIAARAGLAVGAAAMMPATLALIRISFPIERERNVAIAIWAAVSLVGMAAGPIVGGLLLEFFWWGSVFLINVPIVLAASVAILLAGPANVADPSRRWDWLSSAQIMAGLSASVLALKSLAETEVSWLTVVVSAVIAASTLTLFTRRQARLARGEHEYLDQPLIDFTVFRNRAFSAGVIAAGISIFAIMGIQLAGTQRYQLVEGFSPLQAGLLVSALAVGAMPLSLLGGAVLHRTGLLVLIGGGIGLATLGAGITALAAARDTFSLLIIGLLVVGAGLGASMSVASTAIMGNVPPQRAGMAASLEEVSYEFGGLVGVAVLGTLLNFAYLHLFSPPAGAGDFRGQAPAEALQSTDPAVIAAAGEAFDGAFVIVLLTVTLFLAAAAALTALLLRRYTPGTASQAYPDNH</sequence>
<feature type="transmembrane region" description="Helical" evidence="8">
    <location>
        <begin position="154"/>
        <end position="174"/>
    </location>
</feature>
<feature type="transmembrane region" description="Helical" evidence="8">
    <location>
        <begin position="68"/>
        <end position="87"/>
    </location>
</feature>
<keyword evidence="4 8" id="KW-0812">Transmembrane</keyword>
<feature type="transmembrane region" description="Helical" evidence="8">
    <location>
        <begin position="355"/>
        <end position="378"/>
    </location>
</feature>
<keyword evidence="2" id="KW-0813">Transport</keyword>
<feature type="transmembrane region" description="Helical" evidence="8">
    <location>
        <begin position="384"/>
        <end position="408"/>
    </location>
</feature>
<dbReference type="EMBL" id="JAVKGR010000006">
    <property type="protein sequence ID" value="MDR8019272.1"/>
    <property type="molecule type" value="Genomic_DNA"/>
</dbReference>
<evidence type="ECO:0000256" key="2">
    <source>
        <dbReference type="ARBA" id="ARBA00022448"/>
    </source>
</evidence>
<keyword evidence="6 8" id="KW-0472">Membrane</keyword>
<dbReference type="Proteomes" id="UP001251870">
    <property type="component" value="Unassembled WGS sequence"/>
</dbReference>
<feature type="domain" description="Major facilitator superfamily (MFS) profile" evidence="9">
    <location>
        <begin position="30"/>
        <end position="517"/>
    </location>
</feature>
<reference evidence="10 11" key="1">
    <citation type="submission" date="2023-09" db="EMBL/GenBank/DDBJ databases">
        <title>Description of three actinobacteria isolated from air of manufacturing shop in a pharmaceutical factory.</title>
        <authorList>
            <person name="Zhang D.-F."/>
        </authorList>
    </citation>
    <scope>NUCLEOTIDE SEQUENCE [LARGE SCALE GENOMIC DNA]</scope>
    <source>
        <strain evidence="10 11">LY-0111</strain>
    </source>
</reference>
<feature type="compositionally biased region" description="Low complexity" evidence="7">
    <location>
        <begin position="11"/>
        <end position="20"/>
    </location>
</feature>
<evidence type="ECO:0000256" key="7">
    <source>
        <dbReference type="SAM" id="MobiDB-lite"/>
    </source>
</evidence>
<accession>A0ABU2DRY9</accession>
<name>A0ABU2DRY9_9MICC</name>
<feature type="transmembrane region" description="Helical" evidence="8">
    <location>
        <begin position="325"/>
        <end position="348"/>
    </location>
</feature>
<evidence type="ECO:0000256" key="3">
    <source>
        <dbReference type="ARBA" id="ARBA00022475"/>
    </source>
</evidence>
<organism evidence="10 11">
    <name type="scientific">Nesterenkonia aerolata</name>
    <dbReference type="NCBI Taxonomy" id="3074079"/>
    <lineage>
        <taxon>Bacteria</taxon>
        <taxon>Bacillati</taxon>
        <taxon>Actinomycetota</taxon>
        <taxon>Actinomycetes</taxon>
        <taxon>Micrococcales</taxon>
        <taxon>Micrococcaceae</taxon>
        <taxon>Nesterenkonia</taxon>
    </lineage>
</organism>
<comment type="subcellular location">
    <subcellularLocation>
        <location evidence="1">Cell membrane</location>
        <topology evidence="1">Multi-pass membrane protein</topology>
    </subcellularLocation>
</comment>
<keyword evidence="3" id="KW-1003">Cell membrane</keyword>
<keyword evidence="5 8" id="KW-1133">Transmembrane helix</keyword>
<evidence type="ECO:0000256" key="8">
    <source>
        <dbReference type="SAM" id="Phobius"/>
    </source>
</evidence>
<dbReference type="Gene3D" id="1.20.1720.10">
    <property type="entry name" value="Multidrug resistance protein D"/>
    <property type="match status" value="1"/>
</dbReference>